<reference evidence="3" key="1">
    <citation type="journal article" date="2023" name="Mol. Phylogenet. Evol.">
        <title>Genome-scale phylogeny and comparative genomics of the fungal order Sordariales.</title>
        <authorList>
            <person name="Hensen N."/>
            <person name="Bonometti L."/>
            <person name="Westerberg I."/>
            <person name="Brannstrom I.O."/>
            <person name="Guillou S."/>
            <person name="Cros-Aarteil S."/>
            <person name="Calhoun S."/>
            <person name="Haridas S."/>
            <person name="Kuo A."/>
            <person name="Mondo S."/>
            <person name="Pangilinan J."/>
            <person name="Riley R."/>
            <person name="LaButti K."/>
            <person name="Andreopoulos B."/>
            <person name="Lipzen A."/>
            <person name="Chen C."/>
            <person name="Yan M."/>
            <person name="Daum C."/>
            <person name="Ng V."/>
            <person name="Clum A."/>
            <person name="Steindorff A."/>
            <person name="Ohm R.A."/>
            <person name="Martin F."/>
            <person name="Silar P."/>
            <person name="Natvig D.O."/>
            <person name="Lalanne C."/>
            <person name="Gautier V."/>
            <person name="Ament-Velasquez S.L."/>
            <person name="Kruys A."/>
            <person name="Hutchinson M.I."/>
            <person name="Powell A.J."/>
            <person name="Barry K."/>
            <person name="Miller A.N."/>
            <person name="Grigoriev I.V."/>
            <person name="Debuchy R."/>
            <person name="Gladieux P."/>
            <person name="Hiltunen Thoren M."/>
            <person name="Johannesson H."/>
        </authorList>
    </citation>
    <scope>NUCLEOTIDE SEQUENCE</scope>
    <source>
        <strain evidence="3">CBS 315.58</strain>
    </source>
</reference>
<feature type="transmembrane region" description="Helical" evidence="2">
    <location>
        <begin position="235"/>
        <end position="254"/>
    </location>
</feature>
<keyword evidence="2" id="KW-1133">Transmembrane helix</keyword>
<dbReference type="GO" id="GO:0005789">
    <property type="term" value="C:endoplasmic reticulum membrane"/>
    <property type="evidence" value="ECO:0007669"/>
    <property type="project" value="TreeGrafter"/>
</dbReference>
<keyword evidence="2" id="KW-0812">Transmembrane</keyword>
<evidence type="ECO:0000256" key="2">
    <source>
        <dbReference type="SAM" id="Phobius"/>
    </source>
</evidence>
<keyword evidence="2" id="KW-0472">Membrane</keyword>
<feature type="transmembrane region" description="Helical" evidence="2">
    <location>
        <begin position="384"/>
        <end position="401"/>
    </location>
</feature>
<sequence>MSAQTKQTIPSTPRVISPSPSPSEQDGSGQEGYSGPMTRSAARRRLATPQPVEEDIEEDENPELRRARTRSRSPMDTRKVAPLSPRKTARTASNTLKPIATAAPTTAIATPNGSTGEKAPETNGHLSLPTPSLYYGWSWRDFSRSPSPLGLIPIHRHWRTFVHKHEVPRKALHVSIGFFVVWLYLSGTQTYSVCPYLMGALIPIAVVDVVRHHYQPFNRFYVRVLGALMRESEFSGYNGVIFYLLGAWTALYFFPKDVGVMATLLLSWCDTAASTFGRLYGRYTPRLRRGKSLAGSSAAFLVGVGTAVYFWGWLAPTKGPFPGDENFMFTGTLRLPQLLADAVGLTPAKATISGGLALGVMSLWSGFVAAASEVVDLFGWDDNLTIPVLSGLGIWGFLKVFG</sequence>
<keyword evidence="4" id="KW-1185">Reference proteome</keyword>
<evidence type="ECO:0000256" key="1">
    <source>
        <dbReference type="SAM" id="MobiDB-lite"/>
    </source>
</evidence>
<feature type="transmembrane region" description="Helical" evidence="2">
    <location>
        <begin position="293"/>
        <end position="314"/>
    </location>
</feature>
<evidence type="ECO:0000313" key="4">
    <source>
        <dbReference type="Proteomes" id="UP001303160"/>
    </source>
</evidence>
<dbReference type="Proteomes" id="UP001303160">
    <property type="component" value="Unassembled WGS sequence"/>
</dbReference>
<feature type="transmembrane region" description="Helical" evidence="2">
    <location>
        <begin position="196"/>
        <end position="214"/>
    </location>
</feature>
<reference evidence="3" key="2">
    <citation type="submission" date="2023-05" db="EMBL/GenBank/DDBJ databases">
        <authorList>
            <consortium name="Lawrence Berkeley National Laboratory"/>
            <person name="Steindorff A."/>
            <person name="Hensen N."/>
            <person name="Bonometti L."/>
            <person name="Westerberg I."/>
            <person name="Brannstrom I.O."/>
            <person name="Guillou S."/>
            <person name="Cros-Aarteil S."/>
            <person name="Calhoun S."/>
            <person name="Haridas S."/>
            <person name="Kuo A."/>
            <person name="Mondo S."/>
            <person name="Pangilinan J."/>
            <person name="Riley R."/>
            <person name="Labutti K."/>
            <person name="Andreopoulos B."/>
            <person name="Lipzen A."/>
            <person name="Chen C."/>
            <person name="Yanf M."/>
            <person name="Daum C."/>
            <person name="Ng V."/>
            <person name="Clum A."/>
            <person name="Ohm R."/>
            <person name="Martin F."/>
            <person name="Silar P."/>
            <person name="Natvig D."/>
            <person name="Lalanne C."/>
            <person name="Gautier V."/>
            <person name="Ament-Velasquez S.L."/>
            <person name="Kruys A."/>
            <person name="Hutchinson M.I."/>
            <person name="Powell A.J."/>
            <person name="Barry K."/>
            <person name="Miller A.N."/>
            <person name="Grigoriev I.V."/>
            <person name="Debuchy R."/>
            <person name="Gladieux P."/>
            <person name="Thoren M.H."/>
            <person name="Johannesson H."/>
        </authorList>
    </citation>
    <scope>NUCLEOTIDE SEQUENCE</scope>
    <source>
        <strain evidence="3">CBS 315.58</strain>
    </source>
</reference>
<protein>
    <recommendedName>
        <fullName evidence="5">Phosphatidate cytidylyltransferase</fullName>
    </recommendedName>
</protein>
<dbReference type="GO" id="GO:0004143">
    <property type="term" value="F:ATP-dependent diacylglycerol kinase activity"/>
    <property type="evidence" value="ECO:0007669"/>
    <property type="project" value="InterPro"/>
</dbReference>
<dbReference type="EMBL" id="MU863875">
    <property type="protein sequence ID" value="KAK4205687.1"/>
    <property type="molecule type" value="Genomic_DNA"/>
</dbReference>
<organism evidence="3 4">
    <name type="scientific">Triangularia verruculosa</name>
    <dbReference type="NCBI Taxonomy" id="2587418"/>
    <lineage>
        <taxon>Eukaryota</taxon>
        <taxon>Fungi</taxon>
        <taxon>Dikarya</taxon>
        <taxon>Ascomycota</taxon>
        <taxon>Pezizomycotina</taxon>
        <taxon>Sordariomycetes</taxon>
        <taxon>Sordariomycetidae</taxon>
        <taxon>Sordariales</taxon>
        <taxon>Podosporaceae</taxon>
        <taxon>Triangularia</taxon>
    </lineage>
</organism>
<gene>
    <name evidence="3" type="ORF">QBC40DRAFT_302597</name>
</gene>
<dbReference type="PANTHER" id="PTHR31303">
    <property type="entry name" value="CTP-DEPENDENT DIACYLGLYCEROL KINASE 1"/>
    <property type="match status" value="1"/>
</dbReference>
<feature type="transmembrane region" description="Helical" evidence="2">
    <location>
        <begin position="260"/>
        <end position="281"/>
    </location>
</feature>
<feature type="compositionally biased region" description="Low complexity" evidence="1">
    <location>
        <begin position="98"/>
        <end position="111"/>
    </location>
</feature>
<accession>A0AAN7B0U3</accession>
<feature type="compositionally biased region" description="Polar residues" evidence="1">
    <location>
        <begin position="1"/>
        <end position="11"/>
    </location>
</feature>
<proteinExistence type="predicted"/>
<dbReference type="InterPro" id="IPR037997">
    <property type="entry name" value="Dgk1-like"/>
</dbReference>
<dbReference type="GO" id="GO:0006654">
    <property type="term" value="P:phosphatidic acid biosynthetic process"/>
    <property type="evidence" value="ECO:0007669"/>
    <property type="project" value="TreeGrafter"/>
</dbReference>
<name>A0AAN7B0U3_9PEZI</name>
<feature type="region of interest" description="Disordered" evidence="1">
    <location>
        <begin position="1"/>
        <end position="125"/>
    </location>
</feature>
<dbReference type="AlphaFoldDB" id="A0AAN7B0U3"/>
<dbReference type="PANTHER" id="PTHR31303:SF1">
    <property type="entry name" value="CTP-DEPENDENT DIACYLGLYCEROL KINASE 1"/>
    <property type="match status" value="1"/>
</dbReference>
<evidence type="ECO:0000313" key="3">
    <source>
        <dbReference type="EMBL" id="KAK4205687.1"/>
    </source>
</evidence>
<comment type="caution">
    <text evidence="3">The sequence shown here is derived from an EMBL/GenBank/DDBJ whole genome shotgun (WGS) entry which is preliminary data.</text>
</comment>
<feature type="transmembrane region" description="Helical" evidence="2">
    <location>
        <begin position="171"/>
        <end position="190"/>
    </location>
</feature>
<feature type="compositionally biased region" description="Acidic residues" evidence="1">
    <location>
        <begin position="52"/>
        <end position="61"/>
    </location>
</feature>
<evidence type="ECO:0008006" key="5">
    <source>
        <dbReference type="Google" id="ProtNLM"/>
    </source>
</evidence>